<comment type="similarity">
    <text evidence="4">Belongs to the ANKLE2 family.</text>
</comment>
<evidence type="ECO:0000256" key="16">
    <source>
        <dbReference type="PROSITE-ProRule" id="PRU00023"/>
    </source>
</evidence>
<dbReference type="SUPFAM" id="SSF48403">
    <property type="entry name" value="Ankyrin repeat"/>
    <property type="match status" value="1"/>
</dbReference>
<dbReference type="InterPro" id="IPR002110">
    <property type="entry name" value="Ankyrin_rpt"/>
</dbReference>
<proteinExistence type="inferred from homology"/>
<evidence type="ECO:0000313" key="21">
    <source>
        <dbReference type="Proteomes" id="UP000827092"/>
    </source>
</evidence>
<evidence type="ECO:0000259" key="18">
    <source>
        <dbReference type="Pfam" id="PF01693"/>
    </source>
</evidence>
<dbReference type="InterPro" id="IPR036770">
    <property type="entry name" value="Ankyrin_rpt-contain_sf"/>
</dbReference>
<dbReference type="GO" id="GO:0007399">
    <property type="term" value="P:nervous system development"/>
    <property type="evidence" value="ECO:0007669"/>
    <property type="project" value="UniProtKB-ARBA"/>
</dbReference>
<evidence type="ECO:0000256" key="10">
    <source>
        <dbReference type="ARBA" id="ARBA00022699"/>
    </source>
</evidence>
<dbReference type="PANTHER" id="PTHR12349:SF4">
    <property type="entry name" value="ANKYRIN REPEAT AND LEM DOMAIN-CONTAINING PROTEIN 2"/>
    <property type="match status" value="1"/>
</dbReference>
<dbReference type="GO" id="GO:0090729">
    <property type="term" value="F:toxin activity"/>
    <property type="evidence" value="ECO:0007669"/>
    <property type="project" value="UniProtKB-KW"/>
</dbReference>
<dbReference type="GO" id="GO:0044218">
    <property type="term" value="C:other organism cell membrane"/>
    <property type="evidence" value="ECO:0007669"/>
    <property type="project" value="UniProtKB-KW"/>
</dbReference>
<dbReference type="Gene3D" id="1.25.40.20">
    <property type="entry name" value="Ankyrin repeat-containing domain"/>
    <property type="match status" value="1"/>
</dbReference>
<keyword evidence="11" id="KW-0256">Endoplasmic reticulum</keyword>
<keyword evidence="8" id="KW-0132">Cell division</keyword>
<feature type="domain" description="Ribonuclease H1 N-terminal" evidence="18">
    <location>
        <begin position="235"/>
        <end position="286"/>
    </location>
</feature>
<keyword evidence="14" id="KW-1053">Target membrane</keyword>
<evidence type="ECO:0000256" key="8">
    <source>
        <dbReference type="ARBA" id="ARBA00022618"/>
    </source>
</evidence>
<dbReference type="AlphaFoldDB" id="A0AAV6VBN0"/>
<evidence type="ECO:0000256" key="7">
    <source>
        <dbReference type="ARBA" id="ARBA00022537"/>
    </source>
</evidence>
<evidence type="ECO:0000256" key="1">
    <source>
        <dbReference type="ARBA" id="ARBA00004175"/>
    </source>
</evidence>
<keyword evidence="21" id="KW-1185">Reference proteome</keyword>
<dbReference type="GO" id="GO:0006887">
    <property type="term" value="P:exocytosis"/>
    <property type="evidence" value="ECO:0007669"/>
    <property type="project" value="UniProtKB-KW"/>
</dbReference>
<dbReference type="PROSITE" id="PS50088">
    <property type="entry name" value="ANK_REPEAT"/>
    <property type="match status" value="1"/>
</dbReference>
<comment type="caution">
    <text evidence="20">The sequence shown here is derived from an EMBL/GenBank/DDBJ whole genome shotgun (WGS) entry which is preliminary data.</text>
</comment>
<evidence type="ECO:0000256" key="5">
    <source>
        <dbReference type="ARBA" id="ARBA00022483"/>
    </source>
</evidence>
<accession>A0AAV6VBN0</accession>
<protein>
    <recommendedName>
        <fullName evidence="22">Ankyrin repeat and LEM domain-containing protein 2</fullName>
    </recommendedName>
</protein>
<dbReference type="Pfam" id="PF24567">
    <property type="entry name" value="ANKLE2_3rd"/>
    <property type="match status" value="1"/>
</dbReference>
<evidence type="ECO:0000256" key="2">
    <source>
        <dbReference type="ARBA" id="ARBA00004240"/>
    </source>
</evidence>
<sequence length="798" mass="90109">MHLKLLEEINKLAEQFSRLSLSDEIRKLPIVNNCKNVFLYDEMYKEVNKLISVGVNKQLPTRIDVMSSSDEYMTELAISTDKILCKNLLCDDVNNNGSQTLISLSNTVSKSIMSESTILTFEAKILPKDESLLEKTCLKADDVKEHDSHSHSHGSNDTSSWFLQTPDIKPGVKSITVNSSDLEINNVAFVAEVKHINLNNSSECLSEVKFSVQKEIQPAESVKNKSNVNKIVLKKFYAVALPKDAEYPKDPHTLIYTQLRDALNSVKSWKGSRFKEFATIEDALEYASHPQENIPTKVKLEDDGSTLRSASSQELCQLRKSIERGDEIKFVNAVWNNPKILVGSCDTPSIVQEGMRYNALHIAAKSNQPYICQLILDAIENPKFLEQIYPLKTVAEREKLVHRLLDLYINTPDKKSGDTPLHYASKFGCVDCVKVLLAHPLCVPDCRNVAGFTPREIICNRLQPKSVSLIENIEAAFKGLLYVPVLRSPENDVPPFVWKPCTCREIIESTHRSGQVDSASGMSLKAFVGPMAPEIAEQFYLVLKNPSSSKVLFYDTEEMKLYDPEELKLVSKIRFSDQEKGLERIGRWLAEDLKVPWQEYFPSLNTFTNMASDDGLKSLETHLKNQVPYESNEEESLFLVHQYPSHINPLAHYVNVQLERTREKENHKEIFCTPPSSPVKNSEDCFTTPPGSPSQYGECDESQPNDNIYLQGSCVSKLDFDVLLAIGDVPVDARKYPNVSKWKSLVQSKLENIESNKLCNDSLNMLTSISLKRLHLCENICTPKRSLLNKAFCIKNTS</sequence>
<keyword evidence="7" id="KW-1052">Target cell membrane</keyword>
<dbReference type="GO" id="GO:0051301">
    <property type="term" value="P:cell division"/>
    <property type="evidence" value="ECO:0007669"/>
    <property type="project" value="UniProtKB-KW"/>
</dbReference>
<keyword evidence="13 16" id="KW-0040">ANK repeat</keyword>
<evidence type="ECO:0000313" key="20">
    <source>
        <dbReference type="EMBL" id="KAG8193463.1"/>
    </source>
</evidence>
<evidence type="ECO:0000259" key="19">
    <source>
        <dbReference type="Pfam" id="PF24567"/>
    </source>
</evidence>
<dbReference type="GO" id="GO:0031468">
    <property type="term" value="P:nuclear membrane reassembly"/>
    <property type="evidence" value="ECO:0007669"/>
    <property type="project" value="UniProtKB-ARBA"/>
</dbReference>
<evidence type="ECO:0000256" key="14">
    <source>
        <dbReference type="ARBA" id="ARBA00023298"/>
    </source>
</evidence>
<dbReference type="InterPro" id="IPR011320">
    <property type="entry name" value="RNase_H1_N"/>
</dbReference>
<evidence type="ECO:0000256" key="3">
    <source>
        <dbReference type="ARBA" id="ARBA00004613"/>
    </source>
</evidence>
<evidence type="ECO:0000256" key="11">
    <source>
        <dbReference type="ARBA" id="ARBA00022824"/>
    </source>
</evidence>
<keyword evidence="9" id="KW-0800">Toxin</keyword>
<dbReference type="Gene3D" id="3.40.970.10">
    <property type="entry name" value="Ribonuclease H1, N-terminal domain"/>
    <property type="match status" value="1"/>
</dbReference>
<dbReference type="InterPro" id="IPR056237">
    <property type="entry name" value="ANKLE2_3rd"/>
</dbReference>
<dbReference type="PANTHER" id="PTHR12349">
    <property type="entry name" value="ANKYRIN REPEAT AND LEM DOMAIN-CONTAINING PROTEIN 2"/>
    <property type="match status" value="1"/>
</dbReference>
<feature type="region of interest" description="Disordered" evidence="17">
    <location>
        <begin position="681"/>
        <end position="700"/>
    </location>
</feature>
<dbReference type="InterPro" id="IPR037056">
    <property type="entry name" value="RNase_H1_N_sf"/>
</dbReference>
<dbReference type="GO" id="GO:0005576">
    <property type="term" value="C:extracellular region"/>
    <property type="evidence" value="ECO:0007669"/>
    <property type="project" value="UniProtKB-SubCell"/>
</dbReference>
<keyword evidence="5" id="KW-0268">Exocytosis</keyword>
<dbReference type="Pfam" id="PF12796">
    <property type="entry name" value="Ank_2"/>
    <property type="match status" value="1"/>
</dbReference>
<reference evidence="20 21" key="1">
    <citation type="journal article" date="2022" name="Nat. Ecol. Evol.">
        <title>A masculinizing supergene underlies an exaggerated male reproductive morph in a spider.</title>
        <authorList>
            <person name="Hendrickx F."/>
            <person name="De Corte Z."/>
            <person name="Sonet G."/>
            <person name="Van Belleghem S.M."/>
            <person name="Kostlbacher S."/>
            <person name="Vangestel C."/>
        </authorList>
    </citation>
    <scope>NUCLEOTIDE SEQUENCE [LARGE SCALE GENOMIC DNA]</scope>
    <source>
        <strain evidence="20">W744_W776</strain>
    </source>
</reference>
<dbReference type="GO" id="GO:0005783">
    <property type="term" value="C:endoplasmic reticulum"/>
    <property type="evidence" value="ECO:0007669"/>
    <property type="project" value="UniProtKB-SubCell"/>
</dbReference>
<dbReference type="Proteomes" id="UP000827092">
    <property type="component" value="Unassembled WGS sequence"/>
</dbReference>
<dbReference type="GO" id="GO:0044231">
    <property type="term" value="C:host cell presynaptic membrane"/>
    <property type="evidence" value="ECO:0007669"/>
    <property type="project" value="UniProtKB-KW"/>
</dbReference>
<evidence type="ECO:0000256" key="4">
    <source>
        <dbReference type="ARBA" id="ARBA00007597"/>
    </source>
</evidence>
<dbReference type="Pfam" id="PF01693">
    <property type="entry name" value="Cauli_VI"/>
    <property type="match status" value="1"/>
</dbReference>
<keyword evidence="6" id="KW-0964">Secreted</keyword>
<evidence type="ECO:0000256" key="9">
    <source>
        <dbReference type="ARBA" id="ARBA00022656"/>
    </source>
</evidence>
<keyword evidence="12" id="KW-0638">Presynaptic neurotoxin</keyword>
<comment type="subcellular location">
    <subcellularLocation>
        <location evidence="2">Endoplasmic reticulum</location>
    </subcellularLocation>
    <subcellularLocation>
        <location evidence="3">Secreted</location>
    </subcellularLocation>
    <subcellularLocation>
        <location evidence="1">Target cell membrane</location>
    </subcellularLocation>
</comment>
<dbReference type="EMBL" id="JAFNEN010000120">
    <property type="protein sequence ID" value="KAG8193463.1"/>
    <property type="molecule type" value="Genomic_DNA"/>
</dbReference>
<evidence type="ECO:0000256" key="6">
    <source>
        <dbReference type="ARBA" id="ARBA00022525"/>
    </source>
</evidence>
<dbReference type="PROSITE" id="PS50297">
    <property type="entry name" value="ANK_REP_REGION"/>
    <property type="match status" value="1"/>
</dbReference>
<keyword evidence="14" id="KW-0472">Membrane</keyword>
<feature type="repeat" description="ANK" evidence="16">
    <location>
        <begin position="416"/>
        <end position="437"/>
    </location>
</feature>
<keyword evidence="10" id="KW-0528">Neurotoxin</keyword>
<feature type="domain" description="ANKLE2 third alpha/beta" evidence="19">
    <location>
        <begin position="482"/>
        <end position="600"/>
    </location>
</feature>
<evidence type="ECO:0000256" key="17">
    <source>
        <dbReference type="SAM" id="MobiDB-lite"/>
    </source>
</evidence>
<organism evidence="20 21">
    <name type="scientific">Oedothorax gibbosus</name>
    <dbReference type="NCBI Taxonomy" id="931172"/>
    <lineage>
        <taxon>Eukaryota</taxon>
        <taxon>Metazoa</taxon>
        <taxon>Ecdysozoa</taxon>
        <taxon>Arthropoda</taxon>
        <taxon>Chelicerata</taxon>
        <taxon>Arachnida</taxon>
        <taxon>Araneae</taxon>
        <taxon>Araneomorphae</taxon>
        <taxon>Entelegynae</taxon>
        <taxon>Araneoidea</taxon>
        <taxon>Linyphiidae</taxon>
        <taxon>Erigoninae</taxon>
        <taxon>Oedothorax</taxon>
    </lineage>
</organism>
<dbReference type="SMART" id="SM00248">
    <property type="entry name" value="ANK"/>
    <property type="match status" value="2"/>
</dbReference>
<evidence type="ECO:0008006" key="22">
    <source>
        <dbReference type="Google" id="ProtNLM"/>
    </source>
</evidence>
<keyword evidence="15" id="KW-0131">Cell cycle</keyword>
<evidence type="ECO:0000256" key="13">
    <source>
        <dbReference type="ARBA" id="ARBA00023043"/>
    </source>
</evidence>
<dbReference type="FunFam" id="1.25.40.20:FF:000072">
    <property type="entry name" value="Ankyrin repeat and LEM domain containing 2"/>
    <property type="match status" value="1"/>
</dbReference>
<evidence type="ECO:0000256" key="12">
    <source>
        <dbReference type="ARBA" id="ARBA00023028"/>
    </source>
</evidence>
<evidence type="ECO:0000256" key="15">
    <source>
        <dbReference type="ARBA" id="ARBA00023306"/>
    </source>
</evidence>
<gene>
    <name evidence="20" type="ORF">JTE90_023715</name>
</gene>
<name>A0AAV6VBN0_9ARAC</name>